<evidence type="ECO:0000313" key="2">
    <source>
        <dbReference type="Proteomes" id="UP000044841"/>
    </source>
</evidence>
<name>A0A0K6G9T2_9AGAM</name>
<gene>
    <name evidence="1" type="ORF">RSOLAG22IIIB_11604</name>
</gene>
<dbReference type="AlphaFoldDB" id="A0A0K6G9T2"/>
<organism evidence="1 2">
    <name type="scientific">Rhizoctonia solani</name>
    <dbReference type="NCBI Taxonomy" id="456999"/>
    <lineage>
        <taxon>Eukaryota</taxon>
        <taxon>Fungi</taxon>
        <taxon>Dikarya</taxon>
        <taxon>Basidiomycota</taxon>
        <taxon>Agaricomycotina</taxon>
        <taxon>Agaricomycetes</taxon>
        <taxon>Cantharellales</taxon>
        <taxon>Ceratobasidiaceae</taxon>
        <taxon>Rhizoctonia</taxon>
    </lineage>
</organism>
<keyword evidence="2" id="KW-1185">Reference proteome</keyword>
<proteinExistence type="predicted"/>
<dbReference type="Proteomes" id="UP000044841">
    <property type="component" value="Unassembled WGS sequence"/>
</dbReference>
<accession>A0A0K6G9T2</accession>
<reference evidence="1 2" key="1">
    <citation type="submission" date="2015-07" db="EMBL/GenBank/DDBJ databases">
        <authorList>
            <person name="Noorani M."/>
        </authorList>
    </citation>
    <scope>NUCLEOTIDE SEQUENCE [LARGE SCALE GENOMIC DNA]</scope>
    <source>
        <strain evidence="1">BBA 69670</strain>
    </source>
</reference>
<evidence type="ECO:0000313" key="1">
    <source>
        <dbReference type="EMBL" id="CUA75241.1"/>
    </source>
</evidence>
<dbReference type="EMBL" id="CYGV01001519">
    <property type="protein sequence ID" value="CUA75241.1"/>
    <property type="molecule type" value="Genomic_DNA"/>
</dbReference>
<sequence>MSDNLHYPDVMDRSESFYYYPIFTTYRNDVPLNRHASIIEAEHVYDLYYCYADRHNNHLSSYSEWHPDPLERRIHQHPDVDAFSLTGNAPLWYLGIDTSHALHGAYRHALQVFGDALQPVGWNRREPWLEYNFADRLAELGMPYIPKPISFYQSVYHAPYESFGELQRRVHHNNFYAMCLIAIAYIVNAVKMNHYHNLAHAGYMRGSPGFVSAHRYWCRLNGYAVLDRSEDEESTADFELIAEEQRESLDALVPAAPPIPLPPPQEDLALPSASDRAFNAADWQVGAPRRSTGNDSFASIDPELLRDLLEGGDDLDIISNFATTDSPPVALSNFLAFDVYDLIERLQEVSDLQRPSEPTGWGNDTTEPAWEWPTEPAPAEAPAMGPPVWPSAPQQSTPPLNWEDYWSTMRGERITQANIESSGQLIDYIVSTHPAA</sequence>
<protein>
    <submittedName>
        <fullName evidence="1">Uncharacterized protein</fullName>
    </submittedName>
</protein>